<keyword evidence="5" id="KW-0239">DNA-directed DNA polymerase</keyword>
<dbReference type="GO" id="GO:0003887">
    <property type="term" value="F:DNA-directed DNA polymerase activity"/>
    <property type="evidence" value="ECO:0007669"/>
    <property type="project" value="UniProtKB-EC"/>
</dbReference>
<evidence type="ECO:0000313" key="8">
    <source>
        <dbReference type="EMBL" id="MEJ2902960.1"/>
    </source>
</evidence>
<evidence type="ECO:0000256" key="4">
    <source>
        <dbReference type="ARBA" id="ARBA00022705"/>
    </source>
</evidence>
<dbReference type="EC" id="2.7.7.7" evidence="1"/>
<dbReference type="Gene3D" id="3.20.20.140">
    <property type="entry name" value="Metal-dependent hydrolases"/>
    <property type="match status" value="1"/>
</dbReference>
<proteinExistence type="predicted"/>
<evidence type="ECO:0000256" key="5">
    <source>
        <dbReference type="ARBA" id="ARBA00022932"/>
    </source>
</evidence>
<evidence type="ECO:0000256" key="3">
    <source>
        <dbReference type="ARBA" id="ARBA00022695"/>
    </source>
</evidence>
<keyword evidence="9" id="KW-1185">Reference proteome</keyword>
<dbReference type="InterPro" id="IPR004805">
    <property type="entry name" value="DnaE2/DnaE/PolC"/>
</dbReference>
<comment type="catalytic activity">
    <reaction evidence="6">
        <text>DNA(n) + a 2'-deoxyribonucleoside 5'-triphosphate = DNA(n+1) + diphosphate</text>
        <dbReference type="Rhea" id="RHEA:22508"/>
        <dbReference type="Rhea" id="RHEA-COMP:17339"/>
        <dbReference type="Rhea" id="RHEA-COMP:17340"/>
        <dbReference type="ChEBI" id="CHEBI:33019"/>
        <dbReference type="ChEBI" id="CHEBI:61560"/>
        <dbReference type="ChEBI" id="CHEBI:173112"/>
        <dbReference type="EC" id="2.7.7.7"/>
    </reaction>
</comment>
<dbReference type="InterPro" id="IPR003141">
    <property type="entry name" value="Pol/His_phosphatase_N"/>
</dbReference>
<dbReference type="InterPro" id="IPR011708">
    <property type="entry name" value="DNA_pol3_alpha_NTPase_dom"/>
</dbReference>
<dbReference type="SUPFAM" id="SSF89550">
    <property type="entry name" value="PHP domain-like"/>
    <property type="match status" value="1"/>
</dbReference>
<dbReference type="InterPro" id="IPR040982">
    <property type="entry name" value="DNA_pol3_finger"/>
</dbReference>
<dbReference type="Proteomes" id="UP001378956">
    <property type="component" value="Unassembled WGS sequence"/>
</dbReference>
<keyword evidence="2 8" id="KW-0808">Transferase</keyword>
<sequence>MYLNVHSQYSLRYGTMSIEKLIKEATSRGVTQMVLTDINNSTGIMEFMRACNKSGIKPIGGVEFRRNKQLLYIGVAKDKEGMKELNDFLTEHNLEQKELPDKVKPFKNAVVIYPYAGDNVTEPLGENEYLGIRYDELHSLHGKEINHIKDKLLALQPVFVADRLEYRLHEYLRGVDLNTLLTMIGPEDKCSSTDIFLPAGELEARFSKYTFILDNTRKLMDSCRMNYAEGKVHLNRKTFTGSKNDDKALLEKLAMGGLIYRYGKNNKEALKKVENELKVINDLGYCAYFLITWDIIRYSMSKGYYHVGRGSGANSAVAFCLRITDVDPLELDLYFERFLNAQRTSPPDFDIDYSWDEREDVQDYIFKRYGKDHTALLGTMSTFKDRSIIREIGKVMGLPKAEIEGFTDPAKATENRNNPTFEKINAIYEMMKEMPNQRSIHAGGVLISEEPITYYTALDLPPKGMPTVQWDMYEAEVIGYDKYDILSQRGIGHIKEAVRLVEENQQYKIDIHQVKTFMNDANLNNKLKSGNSIGCFYIESPAMRQLLTKLGCENYLTLVAASSIIRPGVAQSGMMKAYIQNFHKPDAVEYLHPVMKEQLEDTFGVMVYQEDVIKICIHYAGMDGTDADILRRGMSGKYRSKIEFNKLVEKFHEGAKALGRPQAITAEVWRQVFSFAGYSFSKAHSASFAVESYQSLHLKTYYPREFMVAVLNNYGGFYTRWLYVHELQKAGAKVHLPCVNVSTSGVSIKGNDAYLGLIGVQGLENRFIELIPDEVKRNGAFIDLEDFVKRTGMGLEQVIILIRVGALRFTGKSKKTLLWEVHMMLGGKVKPVNHAELFHLESKHYMLPELINTKLEDAYHELELLGFPLSLSMFDLLKTPYRGDVCTDNLIQYVGQTVKMVGLYVCEKTVHTKNNKKMWFGTFLDADGNFFDTTHFPNSTPTYPFRGKGCYLILGKVVEDFGFPSVEVIRFAKLPIVHNPVMD</sequence>
<organism evidence="8 9">
    <name type="scientific">Pedobacter panaciterrae</name>
    <dbReference type="NCBI Taxonomy" id="363849"/>
    <lineage>
        <taxon>Bacteria</taxon>
        <taxon>Pseudomonadati</taxon>
        <taxon>Bacteroidota</taxon>
        <taxon>Sphingobacteriia</taxon>
        <taxon>Sphingobacteriales</taxon>
        <taxon>Sphingobacteriaceae</taxon>
        <taxon>Pedobacter</taxon>
    </lineage>
</organism>
<dbReference type="RefSeq" id="WP_337716450.1">
    <property type="nucleotide sequence ID" value="NZ_JBBEUB010000003.1"/>
</dbReference>
<keyword evidence="4" id="KW-0235">DNA replication</keyword>
<name>A0ABU8NL42_9SPHI</name>
<dbReference type="InterPro" id="IPR029460">
    <property type="entry name" value="DNAPol_HHH"/>
</dbReference>
<evidence type="ECO:0000256" key="1">
    <source>
        <dbReference type="ARBA" id="ARBA00012417"/>
    </source>
</evidence>
<evidence type="ECO:0000256" key="6">
    <source>
        <dbReference type="ARBA" id="ARBA00049244"/>
    </source>
</evidence>
<dbReference type="Gene3D" id="1.10.150.870">
    <property type="match status" value="1"/>
</dbReference>
<accession>A0ABU8NL42</accession>
<dbReference type="Pfam" id="PF07733">
    <property type="entry name" value="DNA_pol3_alpha"/>
    <property type="match status" value="1"/>
</dbReference>
<feature type="domain" description="Polymerase/histidinol phosphatase N-terminal" evidence="7">
    <location>
        <begin position="1"/>
        <end position="68"/>
    </location>
</feature>
<evidence type="ECO:0000313" key="9">
    <source>
        <dbReference type="Proteomes" id="UP001378956"/>
    </source>
</evidence>
<evidence type="ECO:0000256" key="2">
    <source>
        <dbReference type="ARBA" id="ARBA00022679"/>
    </source>
</evidence>
<dbReference type="InterPro" id="IPR004013">
    <property type="entry name" value="PHP_dom"/>
</dbReference>
<dbReference type="SMART" id="SM00481">
    <property type="entry name" value="POLIIIAc"/>
    <property type="match status" value="1"/>
</dbReference>
<dbReference type="PANTHER" id="PTHR32294">
    <property type="entry name" value="DNA POLYMERASE III SUBUNIT ALPHA"/>
    <property type="match status" value="1"/>
</dbReference>
<gene>
    <name evidence="8" type="primary">dnaE</name>
    <name evidence="8" type="ORF">WAE58_11020</name>
</gene>
<evidence type="ECO:0000259" key="7">
    <source>
        <dbReference type="SMART" id="SM00481"/>
    </source>
</evidence>
<dbReference type="Pfam" id="PF02811">
    <property type="entry name" value="PHP"/>
    <property type="match status" value="1"/>
</dbReference>
<dbReference type="Pfam" id="PF14579">
    <property type="entry name" value="HHH_6"/>
    <property type="match status" value="1"/>
</dbReference>
<dbReference type="EMBL" id="JBBEUB010000003">
    <property type="protein sequence ID" value="MEJ2902960.1"/>
    <property type="molecule type" value="Genomic_DNA"/>
</dbReference>
<dbReference type="InterPro" id="IPR016195">
    <property type="entry name" value="Pol/histidinol_Pase-like"/>
</dbReference>
<dbReference type="NCBIfam" id="TIGR00594">
    <property type="entry name" value="polc"/>
    <property type="match status" value="1"/>
</dbReference>
<reference evidence="8 9" key="1">
    <citation type="submission" date="2024-03" db="EMBL/GenBank/DDBJ databases">
        <title>Sequence of Lycoming College Course Isolates.</title>
        <authorList>
            <person name="Plotts O."/>
            <person name="Newman J."/>
        </authorList>
    </citation>
    <scope>NUCLEOTIDE SEQUENCE [LARGE SCALE GENOMIC DNA]</scope>
    <source>
        <strain evidence="8 9">CJB-3</strain>
    </source>
</reference>
<dbReference type="Pfam" id="PF17657">
    <property type="entry name" value="DNA_pol3_finger"/>
    <property type="match status" value="1"/>
</dbReference>
<protein>
    <recommendedName>
        <fullName evidence="1">DNA-directed DNA polymerase</fullName>
        <ecNumber evidence="1">2.7.7.7</ecNumber>
    </recommendedName>
</protein>
<keyword evidence="3 8" id="KW-0548">Nucleotidyltransferase</keyword>
<dbReference type="CDD" id="cd07431">
    <property type="entry name" value="PHP_PolIIIA"/>
    <property type="match status" value="1"/>
</dbReference>
<comment type="caution">
    <text evidence="8">The sequence shown here is derived from an EMBL/GenBank/DDBJ whole genome shotgun (WGS) entry which is preliminary data.</text>
</comment>